<feature type="domain" description="Integron-associated effector binding protein" evidence="1">
    <location>
        <begin position="167"/>
        <end position="321"/>
    </location>
</feature>
<name>A0ABS4KR23_9CLOT</name>
<evidence type="ECO:0000313" key="3">
    <source>
        <dbReference type="Proteomes" id="UP001519307"/>
    </source>
</evidence>
<accession>A0ABS4KR23</accession>
<protein>
    <recommendedName>
        <fullName evidence="1">Integron-associated effector binding protein domain-containing protein</fullName>
    </recommendedName>
</protein>
<comment type="caution">
    <text evidence="2">The sequence shown here is derived from an EMBL/GenBank/DDBJ whole genome shotgun (WGS) entry which is preliminary data.</text>
</comment>
<proteinExistence type="predicted"/>
<evidence type="ECO:0000259" key="1">
    <source>
        <dbReference type="Pfam" id="PF14526"/>
    </source>
</evidence>
<keyword evidence="3" id="KW-1185">Reference proteome</keyword>
<reference evidence="2 3" key="1">
    <citation type="submission" date="2021-03" db="EMBL/GenBank/DDBJ databases">
        <title>Genomic Encyclopedia of Type Strains, Phase IV (KMG-IV): sequencing the most valuable type-strain genomes for metagenomic binning, comparative biology and taxonomic classification.</title>
        <authorList>
            <person name="Goeker M."/>
        </authorList>
    </citation>
    <scope>NUCLEOTIDE SEQUENCE [LARGE SCALE GENOMIC DNA]</scope>
    <source>
        <strain evidence="2 3">DSM 28783</strain>
    </source>
</reference>
<dbReference type="InterPro" id="IPR029441">
    <property type="entry name" value="Cass2"/>
</dbReference>
<gene>
    <name evidence="2" type="ORF">J2Z42_001163</name>
</gene>
<sequence length="322" mass="37896">MEAKKDNMKNELKRNFSGFFGEYIIFIISDYIIDETLDTQDKKDAWQSIIKKLSNADGLEINDDMKKYIEADTINWDLIERLVESRKKHNPMMNEDSVYNYTDVLNNFPATEEDMNFCEILFKYMSTKKNIKYKNYICSLISGDLKIISEKYRKIEEENTKSKKGMVSLPEMTFVACEYRRIIPFGSVNYLIDDFKSKINKIKNTINADNIYVIKGINALPEYKEPRFSIKNLGFSFVVGVQVSNAESIPQDMKVFKVPQHRYICYSSKESENIQKLIMDDLSEINSLNEKYRLSNFPLLELYDKDYKGEENSKFYTYMPIE</sequence>
<dbReference type="RefSeq" id="WP_209701684.1">
    <property type="nucleotide sequence ID" value="NZ_JAGGLM010000005.1"/>
</dbReference>
<dbReference type="Proteomes" id="UP001519307">
    <property type="component" value="Unassembled WGS sequence"/>
</dbReference>
<dbReference type="InterPro" id="IPR011256">
    <property type="entry name" value="Reg_factor_effector_dom_sf"/>
</dbReference>
<dbReference type="Gene3D" id="3.20.80.10">
    <property type="entry name" value="Regulatory factor, effector binding domain"/>
    <property type="match status" value="1"/>
</dbReference>
<dbReference type="EMBL" id="JAGGLM010000005">
    <property type="protein sequence ID" value="MBP2032491.1"/>
    <property type="molecule type" value="Genomic_DNA"/>
</dbReference>
<dbReference type="Pfam" id="PF14526">
    <property type="entry name" value="Cass2"/>
    <property type="match status" value="1"/>
</dbReference>
<evidence type="ECO:0000313" key="2">
    <source>
        <dbReference type="EMBL" id="MBP2032491.1"/>
    </source>
</evidence>
<organism evidence="2 3">
    <name type="scientific">Clostridium algifaecis</name>
    <dbReference type="NCBI Taxonomy" id="1472040"/>
    <lineage>
        <taxon>Bacteria</taxon>
        <taxon>Bacillati</taxon>
        <taxon>Bacillota</taxon>
        <taxon>Clostridia</taxon>
        <taxon>Eubacteriales</taxon>
        <taxon>Clostridiaceae</taxon>
        <taxon>Clostridium</taxon>
    </lineage>
</organism>